<evidence type="ECO:0000256" key="1">
    <source>
        <dbReference type="ARBA" id="ARBA00005417"/>
    </source>
</evidence>
<keyword evidence="3" id="KW-0547">Nucleotide-binding</keyword>
<dbReference type="InterPro" id="IPR027417">
    <property type="entry name" value="P-loop_NTPase"/>
</dbReference>
<evidence type="ECO:0000313" key="6">
    <source>
        <dbReference type="EMBL" id="EFF69036.1"/>
    </source>
</evidence>
<dbReference type="GO" id="GO:0098796">
    <property type="term" value="C:membrane protein complex"/>
    <property type="evidence" value="ECO:0007669"/>
    <property type="project" value="UniProtKB-ARBA"/>
</dbReference>
<comment type="caution">
    <text evidence="6">The sequence shown here is derived from an EMBL/GenBank/DDBJ whole genome shotgun (WGS) entry which is preliminary data.</text>
</comment>
<keyword evidence="4 6" id="KW-0067">ATP-binding</keyword>
<keyword evidence="2" id="KW-0813">Transport</keyword>
<dbReference type="GO" id="GO:0016887">
    <property type="term" value="F:ATP hydrolysis activity"/>
    <property type="evidence" value="ECO:0007669"/>
    <property type="project" value="InterPro"/>
</dbReference>
<dbReference type="InterPro" id="IPR017911">
    <property type="entry name" value="MacB-like_ATP-bd"/>
</dbReference>
<dbReference type="eggNOG" id="COG1136">
    <property type="taxonomic scope" value="Bacteria"/>
</dbReference>
<comment type="similarity">
    <text evidence="1">Belongs to the ABC transporter superfamily.</text>
</comment>
<feature type="domain" description="ABC transporter" evidence="5">
    <location>
        <begin position="2"/>
        <end position="219"/>
    </location>
</feature>
<dbReference type="GO" id="GO:0005524">
    <property type="term" value="F:ATP binding"/>
    <property type="evidence" value="ECO:0007669"/>
    <property type="project" value="UniProtKB-KW"/>
</dbReference>
<dbReference type="STRING" id="45851.BHV86_01875"/>
<dbReference type="Pfam" id="PF00005">
    <property type="entry name" value="ABC_tran"/>
    <property type="match status" value="1"/>
</dbReference>
<evidence type="ECO:0000259" key="5">
    <source>
        <dbReference type="PROSITE" id="PS50893"/>
    </source>
</evidence>
<accession>D4RYD6</accession>
<dbReference type="AlphaFoldDB" id="D4RYD6"/>
<evidence type="ECO:0000256" key="3">
    <source>
        <dbReference type="ARBA" id="ARBA00022741"/>
    </source>
</evidence>
<dbReference type="SMART" id="SM00382">
    <property type="entry name" value="AAA"/>
    <property type="match status" value="1"/>
</dbReference>
<evidence type="ECO:0000313" key="7">
    <source>
        <dbReference type="Proteomes" id="UP000006238"/>
    </source>
</evidence>
<dbReference type="SUPFAM" id="SSF52540">
    <property type="entry name" value="P-loop containing nucleoside triphosphate hydrolases"/>
    <property type="match status" value="1"/>
</dbReference>
<proteinExistence type="inferred from homology"/>
<dbReference type="InterPro" id="IPR003439">
    <property type="entry name" value="ABC_transporter-like_ATP-bd"/>
</dbReference>
<dbReference type="PROSITE" id="PS50893">
    <property type="entry name" value="ABC_TRANSPORTER_2"/>
    <property type="match status" value="1"/>
</dbReference>
<dbReference type="GeneID" id="98917214"/>
<reference evidence="6 7" key="1">
    <citation type="submission" date="2010-02" db="EMBL/GenBank/DDBJ databases">
        <authorList>
            <person name="Weinstock G."/>
            <person name="Sodergren E."/>
            <person name="Clifton S."/>
            <person name="Fulton L."/>
            <person name="Fulton B."/>
            <person name="Courtney L."/>
            <person name="Fronick C."/>
            <person name="Harrison M."/>
            <person name="Strong C."/>
            <person name="Farmer C."/>
            <person name="Delahaunty K."/>
            <person name="Markovic C."/>
            <person name="Hall O."/>
            <person name="Minx P."/>
            <person name="Tomlinson C."/>
            <person name="Mitreva M."/>
            <person name="Nelson J."/>
            <person name="Hou S."/>
            <person name="Wollam A."/>
            <person name="Pepin K.H."/>
            <person name="Johnson M."/>
            <person name="Bhonagiri V."/>
            <person name="Zhang X."/>
            <person name="Suruliraj S."/>
            <person name="Warren W."/>
            <person name="Chinwalla A."/>
            <person name="Mardis E.R."/>
            <person name="Wilson R.K."/>
        </authorList>
    </citation>
    <scope>NUCLEOTIDE SEQUENCE [LARGE SCALE GENOMIC DNA]</scope>
    <source>
        <strain evidence="6 7">DSM 2876</strain>
    </source>
</reference>
<organism evidence="6 7">
    <name type="scientific">Eshraghiella crossota DSM 2876</name>
    <dbReference type="NCBI Taxonomy" id="511680"/>
    <lineage>
        <taxon>Bacteria</taxon>
        <taxon>Bacillati</taxon>
        <taxon>Bacillota</taxon>
        <taxon>Clostridia</taxon>
        <taxon>Lachnospirales</taxon>
        <taxon>Lachnospiraceae</taxon>
        <taxon>Eshraghiella</taxon>
    </lineage>
</organism>
<dbReference type="InterPro" id="IPR003593">
    <property type="entry name" value="AAA+_ATPase"/>
</dbReference>
<gene>
    <name evidence="6" type="ORF">BUTYVIB_00841</name>
</gene>
<dbReference type="CDD" id="cd03255">
    <property type="entry name" value="ABC_MJ0796_LolCDE_FtsE"/>
    <property type="match status" value="1"/>
</dbReference>
<dbReference type="PANTHER" id="PTHR42798:SF6">
    <property type="entry name" value="CELL DIVISION ATP-BINDING PROTEIN FTSE"/>
    <property type="match status" value="1"/>
</dbReference>
<dbReference type="PANTHER" id="PTHR42798">
    <property type="entry name" value="LIPOPROTEIN-RELEASING SYSTEM ATP-BINDING PROTEIN LOLD"/>
    <property type="match status" value="1"/>
</dbReference>
<dbReference type="Proteomes" id="UP000006238">
    <property type="component" value="Unassembled WGS sequence"/>
</dbReference>
<dbReference type="EMBL" id="ABWN01000022">
    <property type="protein sequence ID" value="EFF69036.1"/>
    <property type="molecule type" value="Genomic_DNA"/>
</dbReference>
<dbReference type="HOGENOM" id="CLU_000604_1_22_9"/>
<dbReference type="Gene3D" id="3.40.50.300">
    <property type="entry name" value="P-loop containing nucleotide triphosphate hydrolases"/>
    <property type="match status" value="1"/>
</dbReference>
<dbReference type="FunFam" id="3.40.50.300:FF:000032">
    <property type="entry name" value="Export ABC transporter ATP-binding protein"/>
    <property type="match status" value="1"/>
</dbReference>
<keyword evidence="7" id="KW-1185">Reference proteome</keyword>
<protein>
    <submittedName>
        <fullName evidence="6">ABC transporter, ATP-binding protein</fullName>
    </submittedName>
</protein>
<evidence type="ECO:0000256" key="2">
    <source>
        <dbReference type="ARBA" id="ARBA00022448"/>
    </source>
</evidence>
<evidence type="ECO:0000256" key="4">
    <source>
        <dbReference type="ARBA" id="ARBA00022840"/>
    </source>
</evidence>
<sequence>MIKLIHVKKDYTEGGVVTNALKDINLEVKDGEFVAIMGASGSGKSTLLHILGGMDKLTSGEYYYNDEAVHDMSMGRLNIFRRDHVSFVFQNAALMKYYTVAENIEMPLLSMNIGKKERKKIIEEKMEAVGIAHLAKKLPIHISGGEQTRTAIARALAGDNELLLADEPTGALDQTTGKEIMEVFKKVHEMGKTIILITHDPNVAAYADRIIRIEDGKIIN</sequence>
<dbReference type="GO" id="GO:0022857">
    <property type="term" value="F:transmembrane transporter activity"/>
    <property type="evidence" value="ECO:0007669"/>
    <property type="project" value="UniProtKB-ARBA"/>
</dbReference>
<dbReference type="RefSeq" id="WP_005601981.1">
    <property type="nucleotide sequence ID" value="NZ_GG663521.1"/>
</dbReference>
<name>D4RYD6_9FIRM</name>